<keyword evidence="3" id="KW-0808">Transferase</keyword>
<dbReference type="InterPro" id="IPR010559">
    <property type="entry name" value="Sig_transdc_His_kin_internal"/>
</dbReference>
<dbReference type="InterPro" id="IPR050640">
    <property type="entry name" value="Bact_2-comp_sensor_kinase"/>
</dbReference>
<dbReference type="InterPro" id="IPR036890">
    <property type="entry name" value="HATPase_C_sf"/>
</dbReference>
<keyword evidence="1" id="KW-1133">Transmembrane helix</keyword>
<dbReference type="PANTHER" id="PTHR34220:SF7">
    <property type="entry name" value="SENSOR HISTIDINE KINASE YPDA"/>
    <property type="match status" value="1"/>
</dbReference>
<protein>
    <submittedName>
        <fullName evidence="3">Signal transduction histidine kinase</fullName>
    </submittedName>
</protein>
<evidence type="ECO:0000256" key="1">
    <source>
        <dbReference type="SAM" id="Phobius"/>
    </source>
</evidence>
<dbReference type="RefSeq" id="WP_015027776.1">
    <property type="nucleotide sequence ID" value="NC_018748.1"/>
</dbReference>
<sequence>MMMNKIFSTKQFVWGVSLFLALFVNLPIIFLQLPRLEKSGIAQLDILIQVLVCLIYSVFFIQLVYRSMKNNLGKSRIILELIVLFIGFVVLLTSLNVLIIGLSMKMFPTVVMRGGVIGIIAYFFSRFLIEAERKNEILLENELLRNENLMVQLTSLKNQLNPHFLFNSLNTLSWLINEDKAKSQRYLQKLSQVLRYSLSMQEQSLVALNEELTLIESYIFLLQMRFGDNLIVNKNIDDVSAFKIPPLSLQLLVENAIKHNIISMTSPLKIIIEANLENETLTVRNSLNSKPNSEGTGIGLANLNERFRILADKGLEIDQTEKEFIVTLPLIN</sequence>
<proteinExistence type="predicted"/>
<evidence type="ECO:0000259" key="2">
    <source>
        <dbReference type="Pfam" id="PF06580"/>
    </source>
</evidence>
<dbReference type="PANTHER" id="PTHR34220">
    <property type="entry name" value="SENSOR HISTIDINE KINASE YPDA"/>
    <property type="match status" value="1"/>
</dbReference>
<feature type="transmembrane region" description="Helical" evidence="1">
    <location>
        <begin position="46"/>
        <end position="65"/>
    </location>
</feature>
<keyword evidence="1" id="KW-0472">Membrane</keyword>
<dbReference type="Proteomes" id="UP000002875">
    <property type="component" value="Chromosome"/>
</dbReference>
<keyword evidence="3" id="KW-0418">Kinase</keyword>
<feature type="transmembrane region" description="Helical" evidence="1">
    <location>
        <begin position="110"/>
        <end position="129"/>
    </location>
</feature>
<feature type="transmembrane region" description="Helical" evidence="1">
    <location>
        <begin position="12"/>
        <end position="34"/>
    </location>
</feature>
<dbReference type="GO" id="GO:0016301">
    <property type="term" value="F:kinase activity"/>
    <property type="evidence" value="ECO:0007669"/>
    <property type="project" value="UniProtKB-KW"/>
</dbReference>
<accession>A0ABM5MYA2</accession>
<gene>
    <name evidence="3" type="ordered locus">Emtol_0925</name>
</gene>
<evidence type="ECO:0000313" key="3">
    <source>
        <dbReference type="EMBL" id="AFK02076.1"/>
    </source>
</evidence>
<dbReference type="EMBL" id="CP002961">
    <property type="protein sequence ID" value="AFK02076.1"/>
    <property type="molecule type" value="Genomic_DNA"/>
</dbReference>
<organism evidence="3 4">
    <name type="scientific">Emticicia oligotrophica (strain DSM 17448 / CIP 109782 / MTCC 6937 / GPTSA100-15)</name>
    <dbReference type="NCBI Taxonomy" id="929562"/>
    <lineage>
        <taxon>Bacteria</taxon>
        <taxon>Pseudomonadati</taxon>
        <taxon>Bacteroidota</taxon>
        <taxon>Cytophagia</taxon>
        <taxon>Cytophagales</taxon>
        <taxon>Leadbetterellaceae</taxon>
        <taxon>Emticicia</taxon>
    </lineage>
</organism>
<name>A0ABM5MYA2_EMTOG</name>
<dbReference type="Gene3D" id="3.30.565.10">
    <property type="entry name" value="Histidine kinase-like ATPase, C-terminal domain"/>
    <property type="match status" value="1"/>
</dbReference>
<feature type="domain" description="Signal transduction histidine kinase internal region" evidence="2">
    <location>
        <begin position="152"/>
        <end position="230"/>
    </location>
</feature>
<feature type="transmembrane region" description="Helical" evidence="1">
    <location>
        <begin position="77"/>
        <end position="104"/>
    </location>
</feature>
<reference evidence="3 4" key="1">
    <citation type="submission" date="2011-07" db="EMBL/GenBank/DDBJ databases">
        <title>The complete genome of chromosome of Emticicia oligotrophica DSM 17448.</title>
        <authorList>
            <consortium name="US DOE Joint Genome Institute (JGI-PGF)"/>
            <person name="Lucas S."/>
            <person name="Han J."/>
            <person name="Lapidus A."/>
            <person name="Bruce D."/>
            <person name="Goodwin L."/>
            <person name="Pitluck S."/>
            <person name="Peters L."/>
            <person name="Kyrpides N."/>
            <person name="Mavromatis K."/>
            <person name="Ivanova N."/>
            <person name="Ovchinnikova G."/>
            <person name="Teshima H."/>
            <person name="Detter J.C."/>
            <person name="Tapia R."/>
            <person name="Han C."/>
            <person name="Land M."/>
            <person name="Hauser L."/>
            <person name="Markowitz V."/>
            <person name="Cheng J.-F."/>
            <person name="Hugenholtz P."/>
            <person name="Woyke T."/>
            <person name="Wu D."/>
            <person name="Tindall B."/>
            <person name="Pomrenke H."/>
            <person name="Brambilla E."/>
            <person name="Klenk H.-P."/>
            <person name="Eisen J.A."/>
        </authorList>
    </citation>
    <scope>NUCLEOTIDE SEQUENCE [LARGE SCALE GENOMIC DNA]</scope>
    <source>
        <strain evidence="3 4">DSM 17448</strain>
    </source>
</reference>
<dbReference type="Pfam" id="PF06580">
    <property type="entry name" value="His_kinase"/>
    <property type="match status" value="1"/>
</dbReference>
<keyword evidence="1" id="KW-0812">Transmembrane</keyword>
<keyword evidence="4" id="KW-1185">Reference proteome</keyword>
<evidence type="ECO:0000313" key="4">
    <source>
        <dbReference type="Proteomes" id="UP000002875"/>
    </source>
</evidence>